<dbReference type="SUPFAM" id="SSF52540">
    <property type="entry name" value="P-loop containing nucleoside triphosphate hydrolases"/>
    <property type="match status" value="1"/>
</dbReference>
<dbReference type="GO" id="GO:0003924">
    <property type="term" value="F:GTPase activity"/>
    <property type="evidence" value="ECO:0007669"/>
    <property type="project" value="InterPro"/>
</dbReference>
<comment type="function">
    <text evidence="17">GTPase involved in protein precursor import into chloroplasts. Seems to recognize chloroplast-destined precursor proteins and regulate their presentation to the translocation channel through GTP hydrolysis. Probably specialized in the import of nuclear encoded non-photosynthetic preproteins from the cytoplasm to the chloroplast.</text>
</comment>
<dbReference type="AlphaFoldDB" id="A0A2R6QQ69"/>
<dbReference type="GO" id="GO:0015031">
    <property type="term" value="P:protein transport"/>
    <property type="evidence" value="ECO:0007669"/>
    <property type="project" value="UniProtKB-KW"/>
</dbReference>
<feature type="compositionally biased region" description="Acidic residues" evidence="18">
    <location>
        <begin position="860"/>
        <end position="882"/>
    </location>
</feature>
<evidence type="ECO:0000256" key="9">
    <source>
        <dbReference type="ARBA" id="ARBA00022805"/>
    </source>
</evidence>
<evidence type="ECO:0000256" key="4">
    <source>
        <dbReference type="ARBA" id="ARBA00022640"/>
    </source>
</evidence>
<dbReference type="FunFam" id="3.40.50.300:FF:000413">
    <property type="entry name" value="Translocase of chloroplast 120, chloroplastic"/>
    <property type="match status" value="1"/>
</dbReference>
<evidence type="ECO:0000256" key="3">
    <source>
        <dbReference type="ARBA" id="ARBA00022528"/>
    </source>
</evidence>
<comment type="similarity">
    <text evidence="16">Belongs to the TRAFAC class TrmE-Era-EngA-EngB-Septin-like GTPase superfamily. AIG1/Toc34/Toc159-like paraseptin GTPase family. TOC159 subfamily.</text>
</comment>
<evidence type="ECO:0000256" key="1">
    <source>
        <dbReference type="ARBA" id="ARBA00001946"/>
    </source>
</evidence>
<dbReference type="GO" id="GO:0045036">
    <property type="term" value="P:protein targeting to chloroplast"/>
    <property type="evidence" value="ECO:0007669"/>
    <property type="project" value="InterPro"/>
</dbReference>
<feature type="compositionally biased region" description="Polar residues" evidence="18">
    <location>
        <begin position="396"/>
        <end position="412"/>
    </location>
</feature>
<dbReference type="FunCoup" id="A0A2R6QQ69">
    <property type="interactions" value="3795"/>
</dbReference>
<comment type="caution">
    <text evidence="20">The sequence shown here is derived from an EMBL/GenBank/DDBJ whole genome shotgun (WGS) entry which is preliminary data.</text>
</comment>
<feature type="compositionally biased region" description="Basic and acidic residues" evidence="18">
    <location>
        <begin position="435"/>
        <end position="449"/>
    </location>
</feature>
<dbReference type="Gramene" id="PSS12066">
    <property type="protein sequence ID" value="PSS12066"/>
    <property type="gene ID" value="CEY00_Acc16277"/>
</dbReference>
<dbReference type="InterPro" id="IPR024283">
    <property type="entry name" value="TOC159_MAD"/>
</dbReference>
<dbReference type="NCBIfam" id="TIGR00993">
    <property type="entry name" value="3a0901s04IAP86"/>
    <property type="match status" value="1"/>
</dbReference>
<keyword evidence="14" id="KW-0472">Membrane</keyword>
<keyword evidence="6" id="KW-0479">Metal-binding</keyword>
<dbReference type="Pfam" id="PF04548">
    <property type="entry name" value="AIG1"/>
    <property type="match status" value="1"/>
</dbReference>
<keyword evidence="2" id="KW-0813">Transport</keyword>
<evidence type="ECO:0000313" key="20">
    <source>
        <dbReference type="EMBL" id="PSS12066.1"/>
    </source>
</evidence>
<proteinExistence type="inferred from homology"/>
<feature type="compositionally biased region" description="Polar residues" evidence="18">
    <location>
        <begin position="507"/>
        <end position="516"/>
    </location>
</feature>
<evidence type="ECO:0000313" key="21">
    <source>
        <dbReference type="Proteomes" id="UP000241394"/>
    </source>
</evidence>
<evidence type="ECO:0000256" key="7">
    <source>
        <dbReference type="ARBA" id="ARBA00022741"/>
    </source>
</evidence>
<feature type="region of interest" description="Disordered" evidence="18">
    <location>
        <begin position="221"/>
        <end position="247"/>
    </location>
</feature>
<dbReference type="OrthoDB" id="8954335at2759"/>
<gene>
    <name evidence="20" type="ORF">CEY00_Acc16277</name>
</gene>
<keyword evidence="7" id="KW-0547">Nucleotide-binding</keyword>
<keyword evidence="5" id="KW-0812">Transmembrane</keyword>
<dbReference type="InterPro" id="IPR006703">
    <property type="entry name" value="G_AIG1"/>
</dbReference>
<evidence type="ECO:0000256" key="11">
    <source>
        <dbReference type="ARBA" id="ARBA00022927"/>
    </source>
</evidence>
<protein>
    <submittedName>
        <fullName evidence="20">Translocase of chloroplast like</fullName>
    </submittedName>
</protein>
<feature type="domain" description="AIG1-type G" evidence="19">
    <location>
        <begin position="602"/>
        <end position="831"/>
    </location>
</feature>
<keyword evidence="9" id="KW-1002">Plastid outer membrane</keyword>
<keyword evidence="11" id="KW-0653">Protein transport</keyword>
<dbReference type="PANTHER" id="PTHR10903">
    <property type="entry name" value="GTPASE, IMAP FAMILY MEMBER-RELATED"/>
    <property type="match status" value="1"/>
</dbReference>
<dbReference type="EMBL" id="NKQK01000014">
    <property type="protein sequence ID" value="PSS12066.1"/>
    <property type="molecule type" value="Genomic_DNA"/>
</dbReference>
<evidence type="ECO:0000259" key="19">
    <source>
        <dbReference type="PROSITE" id="PS51720"/>
    </source>
</evidence>
<dbReference type="PANTHER" id="PTHR10903:SF135">
    <property type="entry name" value="TRANSLOCASE OF CHLOROPLAST 120, CHLOROPLASTIC-RELATED"/>
    <property type="match status" value="1"/>
</dbReference>
<feature type="region of interest" description="Disordered" evidence="18">
    <location>
        <begin position="325"/>
        <end position="491"/>
    </location>
</feature>
<comment type="subcellular location">
    <subcellularLocation>
        <location evidence="15">Plastid</location>
        <location evidence="15">Chloroplast outer membrane</location>
        <topology evidence="15">Single-pass membrane protein</topology>
    </subcellularLocation>
</comment>
<evidence type="ECO:0000256" key="17">
    <source>
        <dbReference type="ARBA" id="ARBA00045184"/>
    </source>
</evidence>
<evidence type="ECO:0000256" key="15">
    <source>
        <dbReference type="ARBA" id="ARBA00023766"/>
    </source>
</evidence>
<feature type="compositionally biased region" description="Polar residues" evidence="18">
    <location>
        <begin position="230"/>
        <end position="246"/>
    </location>
</feature>
<evidence type="ECO:0000256" key="5">
    <source>
        <dbReference type="ARBA" id="ARBA00022692"/>
    </source>
</evidence>
<dbReference type="Pfam" id="PF11886">
    <property type="entry name" value="TOC159_MAD"/>
    <property type="match status" value="1"/>
</dbReference>
<feature type="region of interest" description="Disordered" evidence="18">
    <location>
        <begin position="507"/>
        <end position="531"/>
    </location>
</feature>
<feature type="region of interest" description="Disordered" evidence="18">
    <location>
        <begin position="858"/>
        <end position="889"/>
    </location>
</feature>
<dbReference type="InterPro" id="IPR045058">
    <property type="entry name" value="GIMA/IAN/Toc"/>
</dbReference>
<name>A0A2R6QQ69_ACTCC</name>
<dbReference type="GO" id="GO:0005525">
    <property type="term" value="F:GTP binding"/>
    <property type="evidence" value="ECO:0007669"/>
    <property type="project" value="UniProtKB-KW"/>
</dbReference>
<keyword evidence="13" id="KW-0342">GTP-binding</keyword>
<sequence>MENGVGVGVVGGSHFGEKVMENEVLGSKVEEMGEVGSDESKDSEGEEIFEDAIWADTPKVYSVDDNVAVSRDDNAEKVGDLGGSVDVVEHSYVRNEVETFEEAIGAPVAADNHKDKLLVGFEDKVEGEVTGKLVDGAAVLEVIDEESVAENDLRDGLYRMENDVVWEASNITASGGKEDLKNGDEPDQKLGAISEKCENSTSDIVNLEERPVNGHANKEAIQVDKESETGDSQIVQGGDSDSSQQELDPIGETLHQSGRSEELKPTMGLFDTGYQDYKSCENEGIVASELHTDNVEGAKDDLVNLDTELKDDEIRELKEETPVSPVLLYHNGKNEEPKDMSNLGLENQDEKSCELEYTSAATDSDHHGISLKPENTQHMPLEGSKATLEVEKFSRSEASVQETSEKIQASTTKKIEGAQLQQADKDAEASSVAAKEIENSGAKDEEVKRSTHGNRQVETKPAATVSTSSGKSTIPMPTPARPAGLGHAAPLLDPAPRVVQQVRMNGTLSLTQNQPIEDSANGESEENDETREKLQMIRVKFLRLAHRLGQTPHNGVVAQVLYRLGLAEQLRGRNGGRVGAFSFDRASAMAEQLEAAGKELLDFSCTIMVLGKTGVGKSATINSIFDEVKFGTDAFELGTKKVQDVVGTVQGIKVRVIDTPGLLPSRSDQRQNEKILHSIKRFIKKTPPDIVLYLDRLDMQGRDLGDMPLLRTITEIFGPSIWFNAIVVLTHAASAPPDGPNGTATSYDMFVTQRSHVVQQAIRQAAGDMRLMNPVSLVENHSACRTNRAGQRVLPNGQVWKPHLLLLSFASKILAEANTLLKLQDNPPGKAFTTRTRAPPLPFFLSSLLQSRPQLKLPEEQFDDDDRLDDDLDESSDSDNESEYDKLPPFKRLTNDQLAMLSRAQKKSYFDELELREKLFMKKQLKEEKKRRKMMKKHAALAKDLASSYSENVEDESGDAASVPVPMPDLTLPASFDSDNPTHRFRHLDSPNQWVVRPVLDTHGWDHDVGYEGVNIETLFVVKQAIPVSFSGQLTKDKKDANLQMEIASSVKHGEGKATSLGFDMQTLGKDMAYTLRSETRFSNYRRNKATMGLSATLLGDALTAGLKVEDKLIVNKRVGLVVSGGAMTGRGDVAYGGSLEATLRDKDHPLGRSLSTFGLSVMDWHGDLAIGGNLQSQIPIGRHTNLIARASLNNRCSGQVSIRLNSSEQLQIALVGLLPLLRKLLGYSQELQFGH</sequence>
<dbReference type="STRING" id="1590841.A0A2R6QQ69"/>
<evidence type="ECO:0000256" key="10">
    <source>
        <dbReference type="ARBA" id="ARBA00022842"/>
    </source>
</evidence>
<keyword evidence="12" id="KW-1133">Transmembrane helix</keyword>
<evidence type="ECO:0000256" key="18">
    <source>
        <dbReference type="SAM" id="MobiDB-lite"/>
    </source>
</evidence>
<dbReference type="GO" id="GO:0009707">
    <property type="term" value="C:chloroplast outer membrane"/>
    <property type="evidence" value="ECO:0007669"/>
    <property type="project" value="UniProtKB-SubCell"/>
</dbReference>
<evidence type="ECO:0000256" key="13">
    <source>
        <dbReference type="ARBA" id="ARBA00023134"/>
    </source>
</evidence>
<evidence type="ECO:0000256" key="2">
    <source>
        <dbReference type="ARBA" id="ARBA00022448"/>
    </source>
</evidence>
<dbReference type="InterPro" id="IPR027417">
    <property type="entry name" value="P-loop_NTPase"/>
</dbReference>
<dbReference type="InterPro" id="IPR005690">
    <property type="entry name" value="Toc86_159"/>
</dbReference>
<dbReference type="Gene3D" id="3.40.50.300">
    <property type="entry name" value="P-loop containing nucleotide triphosphate hydrolases"/>
    <property type="match status" value="1"/>
</dbReference>
<keyword evidence="10" id="KW-0460">Magnesium</keyword>
<evidence type="ECO:0000256" key="16">
    <source>
        <dbReference type="ARBA" id="ARBA00023775"/>
    </source>
</evidence>
<evidence type="ECO:0000256" key="14">
    <source>
        <dbReference type="ARBA" id="ARBA00023136"/>
    </source>
</evidence>
<reference evidence="20 21" key="1">
    <citation type="submission" date="2017-07" db="EMBL/GenBank/DDBJ databases">
        <title>An improved, manually edited Actinidia chinensis var. chinensis (kiwifruit) genome highlights the challenges associated with draft genomes and gene prediction in plants.</title>
        <authorList>
            <person name="Pilkington S."/>
            <person name="Crowhurst R."/>
            <person name="Hilario E."/>
            <person name="Nardozza S."/>
            <person name="Fraser L."/>
            <person name="Peng Y."/>
            <person name="Gunaseelan K."/>
            <person name="Simpson R."/>
            <person name="Tahir J."/>
            <person name="Deroles S."/>
            <person name="Templeton K."/>
            <person name="Luo Z."/>
            <person name="Davy M."/>
            <person name="Cheng C."/>
            <person name="Mcneilage M."/>
            <person name="Scaglione D."/>
            <person name="Liu Y."/>
            <person name="Zhang Q."/>
            <person name="Datson P."/>
            <person name="De Silva N."/>
            <person name="Gardiner S."/>
            <person name="Bassett H."/>
            <person name="Chagne D."/>
            <person name="Mccallum J."/>
            <person name="Dzierzon H."/>
            <person name="Deng C."/>
            <person name="Wang Y.-Y."/>
            <person name="Barron N."/>
            <person name="Manako K."/>
            <person name="Bowen J."/>
            <person name="Foster T."/>
            <person name="Erridge Z."/>
            <person name="Tiffin H."/>
            <person name="Waite C."/>
            <person name="Davies K."/>
            <person name="Grierson E."/>
            <person name="Laing W."/>
            <person name="Kirk R."/>
            <person name="Chen X."/>
            <person name="Wood M."/>
            <person name="Montefiori M."/>
            <person name="Brummell D."/>
            <person name="Schwinn K."/>
            <person name="Catanach A."/>
            <person name="Fullerton C."/>
            <person name="Li D."/>
            <person name="Meiyalaghan S."/>
            <person name="Nieuwenhuizen N."/>
            <person name="Read N."/>
            <person name="Prakash R."/>
            <person name="Hunter D."/>
            <person name="Zhang H."/>
            <person name="Mckenzie M."/>
            <person name="Knabel M."/>
            <person name="Harris A."/>
            <person name="Allan A."/>
            <person name="Chen A."/>
            <person name="Janssen B."/>
            <person name="Plunkett B."/>
            <person name="Dwamena C."/>
            <person name="Voogd C."/>
            <person name="Leif D."/>
            <person name="Lafferty D."/>
            <person name="Souleyre E."/>
            <person name="Varkonyi-Gasic E."/>
            <person name="Gambi F."/>
            <person name="Hanley J."/>
            <person name="Yao J.-L."/>
            <person name="Cheung J."/>
            <person name="David K."/>
            <person name="Warren B."/>
            <person name="Marsh K."/>
            <person name="Snowden K."/>
            <person name="Lin-Wang K."/>
            <person name="Brian L."/>
            <person name="Martinez-Sanchez M."/>
            <person name="Wang M."/>
            <person name="Ileperuma N."/>
            <person name="Macnee N."/>
            <person name="Campin R."/>
            <person name="Mcatee P."/>
            <person name="Drummond R."/>
            <person name="Espley R."/>
            <person name="Ireland H."/>
            <person name="Wu R."/>
            <person name="Atkinson R."/>
            <person name="Karunairetnam S."/>
            <person name="Bulley S."/>
            <person name="Chunkath S."/>
            <person name="Hanley Z."/>
            <person name="Storey R."/>
            <person name="Thrimawithana A."/>
            <person name="Thomson S."/>
            <person name="David C."/>
            <person name="Testolin R."/>
        </authorList>
    </citation>
    <scope>NUCLEOTIDE SEQUENCE [LARGE SCALE GENOMIC DNA]</scope>
    <source>
        <strain evidence="21">cv. Red5</strain>
        <tissue evidence="20">Young leaf</tissue>
    </source>
</reference>
<dbReference type="CDD" id="cd01853">
    <property type="entry name" value="Toc34_like"/>
    <property type="match status" value="1"/>
</dbReference>
<accession>A0A2R6QQ69</accession>
<dbReference type="Proteomes" id="UP000241394">
    <property type="component" value="Chromosome LG14"/>
</dbReference>
<keyword evidence="8" id="KW-0378">Hydrolase</keyword>
<keyword evidence="21" id="KW-1185">Reference proteome</keyword>
<keyword evidence="4" id="KW-0934">Plastid</keyword>
<reference evidence="21" key="2">
    <citation type="journal article" date="2018" name="BMC Genomics">
        <title>A manually annotated Actinidia chinensis var. chinensis (kiwifruit) genome highlights the challenges associated with draft genomes and gene prediction in plants.</title>
        <authorList>
            <person name="Pilkington S.M."/>
            <person name="Crowhurst R."/>
            <person name="Hilario E."/>
            <person name="Nardozza S."/>
            <person name="Fraser L."/>
            <person name="Peng Y."/>
            <person name="Gunaseelan K."/>
            <person name="Simpson R."/>
            <person name="Tahir J."/>
            <person name="Deroles S.C."/>
            <person name="Templeton K."/>
            <person name="Luo Z."/>
            <person name="Davy M."/>
            <person name="Cheng C."/>
            <person name="McNeilage M."/>
            <person name="Scaglione D."/>
            <person name="Liu Y."/>
            <person name="Zhang Q."/>
            <person name="Datson P."/>
            <person name="De Silva N."/>
            <person name="Gardiner S.E."/>
            <person name="Bassett H."/>
            <person name="Chagne D."/>
            <person name="McCallum J."/>
            <person name="Dzierzon H."/>
            <person name="Deng C."/>
            <person name="Wang Y.Y."/>
            <person name="Barron L."/>
            <person name="Manako K."/>
            <person name="Bowen J."/>
            <person name="Foster T.M."/>
            <person name="Erridge Z.A."/>
            <person name="Tiffin H."/>
            <person name="Waite C.N."/>
            <person name="Davies K.M."/>
            <person name="Grierson E.P."/>
            <person name="Laing W.A."/>
            <person name="Kirk R."/>
            <person name="Chen X."/>
            <person name="Wood M."/>
            <person name="Montefiori M."/>
            <person name="Brummell D.A."/>
            <person name="Schwinn K.E."/>
            <person name="Catanach A."/>
            <person name="Fullerton C."/>
            <person name="Li D."/>
            <person name="Meiyalaghan S."/>
            <person name="Nieuwenhuizen N."/>
            <person name="Read N."/>
            <person name="Prakash R."/>
            <person name="Hunter D."/>
            <person name="Zhang H."/>
            <person name="McKenzie M."/>
            <person name="Knabel M."/>
            <person name="Harris A."/>
            <person name="Allan A.C."/>
            <person name="Gleave A."/>
            <person name="Chen A."/>
            <person name="Janssen B.J."/>
            <person name="Plunkett B."/>
            <person name="Ampomah-Dwamena C."/>
            <person name="Voogd C."/>
            <person name="Leif D."/>
            <person name="Lafferty D."/>
            <person name="Souleyre E.J.F."/>
            <person name="Varkonyi-Gasic E."/>
            <person name="Gambi F."/>
            <person name="Hanley J."/>
            <person name="Yao J.L."/>
            <person name="Cheung J."/>
            <person name="David K.M."/>
            <person name="Warren B."/>
            <person name="Marsh K."/>
            <person name="Snowden K.C."/>
            <person name="Lin-Wang K."/>
            <person name="Brian L."/>
            <person name="Martinez-Sanchez M."/>
            <person name="Wang M."/>
            <person name="Ileperuma N."/>
            <person name="Macnee N."/>
            <person name="Campin R."/>
            <person name="McAtee P."/>
            <person name="Drummond R.S.M."/>
            <person name="Espley R.V."/>
            <person name="Ireland H.S."/>
            <person name="Wu R."/>
            <person name="Atkinson R.G."/>
            <person name="Karunairetnam S."/>
            <person name="Bulley S."/>
            <person name="Chunkath S."/>
            <person name="Hanley Z."/>
            <person name="Storey R."/>
            <person name="Thrimawithana A.H."/>
            <person name="Thomson S."/>
            <person name="David C."/>
            <person name="Testolin R."/>
            <person name="Huang H."/>
            <person name="Hellens R.P."/>
            <person name="Schaffer R.J."/>
        </authorList>
    </citation>
    <scope>NUCLEOTIDE SEQUENCE [LARGE SCALE GENOMIC DNA]</scope>
    <source>
        <strain evidence="21">cv. Red5</strain>
    </source>
</reference>
<organism evidence="20 21">
    <name type="scientific">Actinidia chinensis var. chinensis</name>
    <name type="common">Chinese soft-hair kiwi</name>
    <dbReference type="NCBI Taxonomy" id="1590841"/>
    <lineage>
        <taxon>Eukaryota</taxon>
        <taxon>Viridiplantae</taxon>
        <taxon>Streptophyta</taxon>
        <taxon>Embryophyta</taxon>
        <taxon>Tracheophyta</taxon>
        <taxon>Spermatophyta</taxon>
        <taxon>Magnoliopsida</taxon>
        <taxon>eudicotyledons</taxon>
        <taxon>Gunneridae</taxon>
        <taxon>Pentapetalae</taxon>
        <taxon>asterids</taxon>
        <taxon>Ericales</taxon>
        <taxon>Actinidiaceae</taxon>
        <taxon>Actinidia</taxon>
    </lineage>
</organism>
<evidence type="ECO:0000256" key="8">
    <source>
        <dbReference type="ARBA" id="ARBA00022801"/>
    </source>
</evidence>
<dbReference type="PROSITE" id="PS51720">
    <property type="entry name" value="G_AIG1"/>
    <property type="match status" value="1"/>
</dbReference>
<keyword evidence="3" id="KW-0150">Chloroplast</keyword>
<evidence type="ECO:0000256" key="12">
    <source>
        <dbReference type="ARBA" id="ARBA00022989"/>
    </source>
</evidence>
<dbReference type="InParanoid" id="A0A2R6QQ69"/>
<evidence type="ECO:0000256" key="6">
    <source>
        <dbReference type="ARBA" id="ARBA00022723"/>
    </source>
</evidence>
<comment type="cofactor">
    <cofactor evidence="1">
        <name>Mg(2+)</name>
        <dbReference type="ChEBI" id="CHEBI:18420"/>
    </cofactor>
</comment>
<dbReference type="OMA" id="QDNIPGR"/>
<dbReference type="GO" id="GO:0046872">
    <property type="term" value="F:metal ion binding"/>
    <property type="evidence" value="ECO:0007669"/>
    <property type="project" value="UniProtKB-KW"/>
</dbReference>